<comment type="subcellular location">
    <subcellularLocation>
        <location evidence="1">Cell outer membrane</location>
    </subcellularLocation>
</comment>
<evidence type="ECO:0000256" key="4">
    <source>
        <dbReference type="PROSITE-ProRule" id="PRU00473"/>
    </source>
</evidence>
<dbReference type="STRING" id="402734.SAMN05660918_0201"/>
<dbReference type="RefSeq" id="WP_143055666.1">
    <property type="nucleotide sequence ID" value="NZ_FNYA01000016.1"/>
</dbReference>
<gene>
    <name evidence="6" type="ORF">SAMN05660918_0201</name>
</gene>
<dbReference type="Proteomes" id="UP000199702">
    <property type="component" value="Unassembled WGS sequence"/>
</dbReference>
<dbReference type="PROSITE" id="PS51123">
    <property type="entry name" value="OMPA_2"/>
    <property type="match status" value="1"/>
</dbReference>
<dbReference type="GO" id="GO:0009279">
    <property type="term" value="C:cell outer membrane"/>
    <property type="evidence" value="ECO:0007669"/>
    <property type="project" value="UniProtKB-SubCell"/>
</dbReference>
<protein>
    <submittedName>
        <fullName evidence="6">OmpA family protein</fullName>
    </submittedName>
</protein>
<evidence type="ECO:0000313" key="6">
    <source>
        <dbReference type="EMBL" id="SEJ38992.1"/>
    </source>
</evidence>
<dbReference type="InterPro" id="IPR036737">
    <property type="entry name" value="OmpA-like_sf"/>
</dbReference>
<dbReference type="InterPro" id="IPR006665">
    <property type="entry name" value="OmpA-like"/>
</dbReference>
<dbReference type="CDD" id="cd07185">
    <property type="entry name" value="OmpA_C-like"/>
    <property type="match status" value="1"/>
</dbReference>
<keyword evidence="7" id="KW-1185">Reference proteome</keyword>
<evidence type="ECO:0000256" key="3">
    <source>
        <dbReference type="ARBA" id="ARBA00023237"/>
    </source>
</evidence>
<evidence type="ECO:0000256" key="1">
    <source>
        <dbReference type="ARBA" id="ARBA00004442"/>
    </source>
</evidence>
<evidence type="ECO:0000313" key="7">
    <source>
        <dbReference type="Proteomes" id="UP000199702"/>
    </source>
</evidence>
<accession>A0A1H6YP26</accession>
<dbReference type="SUPFAM" id="SSF103088">
    <property type="entry name" value="OmpA-like"/>
    <property type="match status" value="1"/>
</dbReference>
<dbReference type="PANTHER" id="PTHR30329:SF21">
    <property type="entry name" value="LIPOPROTEIN YIAD-RELATED"/>
    <property type="match status" value="1"/>
</dbReference>
<dbReference type="Pfam" id="PF00691">
    <property type="entry name" value="OmpA"/>
    <property type="match status" value="1"/>
</dbReference>
<evidence type="ECO:0000259" key="5">
    <source>
        <dbReference type="PROSITE" id="PS51123"/>
    </source>
</evidence>
<keyword evidence="3" id="KW-0998">Cell outer membrane</keyword>
<dbReference type="AlphaFoldDB" id="A0A1H6YP26"/>
<dbReference type="Gene3D" id="3.30.1330.60">
    <property type="entry name" value="OmpA-like domain"/>
    <property type="match status" value="1"/>
</dbReference>
<dbReference type="InterPro" id="IPR050330">
    <property type="entry name" value="Bact_OuterMem_StrucFunc"/>
</dbReference>
<keyword evidence="2 4" id="KW-0472">Membrane</keyword>
<name>A0A1H6YP26_9FLAO</name>
<dbReference type="OrthoDB" id="9782229at2"/>
<dbReference type="EMBL" id="FNYA01000016">
    <property type="protein sequence ID" value="SEJ38992.1"/>
    <property type="molecule type" value="Genomic_DNA"/>
</dbReference>
<dbReference type="PRINTS" id="PR01021">
    <property type="entry name" value="OMPADOMAIN"/>
</dbReference>
<dbReference type="PANTHER" id="PTHR30329">
    <property type="entry name" value="STATOR ELEMENT OF FLAGELLAR MOTOR COMPLEX"/>
    <property type="match status" value="1"/>
</dbReference>
<reference evidence="7" key="1">
    <citation type="submission" date="2016-10" db="EMBL/GenBank/DDBJ databases">
        <authorList>
            <person name="Varghese N."/>
            <person name="Submissions S."/>
        </authorList>
    </citation>
    <scope>NUCLEOTIDE SEQUENCE [LARGE SCALE GENOMIC DNA]</scope>
    <source>
        <strain evidence="7">DSM 17934</strain>
    </source>
</reference>
<sequence>VILQAIYFEYDKSNITAQGAEELDKLVRVMNEHPNMVIDAKSHTDSRGSDNYNLRLSDRRAKSTVQYIISKGIAKNRITGSGMGETQPKVSCTECTEEEHAQNRRSEFLIIKK</sequence>
<evidence type="ECO:0000256" key="2">
    <source>
        <dbReference type="ARBA" id="ARBA00023136"/>
    </source>
</evidence>
<feature type="non-terminal residue" evidence="6">
    <location>
        <position position="1"/>
    </location>
</feature>
<feature type="domain" description="OmpA-like" evidence="5">
    <location>
        <begin position="1"/>
        <end position="113"/>
    </location>
</feature>
<proteinExistence type="predicted"/>
<dbReference type="InterPro" id="IPR006664">
    <property type="entry name" value="OMP_bac"/>
</dbReference>
<organism evidence="6 7">
    <name type="scientific">Flavobacterium terrigena</name>
    <dbReference type="NCBI Taxonomy" id="402734"/>
    <lineage>
        <taxon>Bacteria</taxon>
        <taxon>Pseudomonadati</taxon>
        <taxon>Bacteroidota</taxon>
        <taxon>Flavobacteriia</taxon>
        <taxon>Flavobacteriales</taxon>
        <taxon>Flavobacteriaceae</taxon>
        <taxon>Flavobacterium</taxon>
    </lineage>
</organism>